<feature type="region of interest" description="Disordered" evidence="1">
    <location>
        <begin position="83"/>
        <end position="106"/>
    </location>
</feature>
<gene>
    <name evidence="2" type="ORF">O181_034730</name>
</gene>
<proteinExistence type="predicted"/>
<reference evidence="2" key="1">
    <citation type="submission" date="2021-03" db="EMBL/GenBank/DDBJ databases">
        <title>Draft genome sequence of rust myrtle Austropuccinia psidii MF-1, a brazilian biotype.</title>
        <authorList>
            <person name="Quecine M.C."/>
            <person name="Pachon D.M.R."/>
            <person name="Bonatelli M.L."/>
            <person name="Correr F.H."/>
            <person name="Franceschini L.M."/>
            <person name="Leite T.F."/>
            <person name="Margarido G.R.A."/>
            <person name="Almeida C.A."/>
            <person name="Ferrarezi J.A."/>
            <person name="Labate C.A."/>
        </authorList>
    </citation>
    <scope>NUCLEOTIDE SEQUENCE</scope>
    <source>
        <strain evidence="2">MF-1</strain>
    </source>
</reference>
<comment type="caution">
    <text evidence="2">The sequence shown here is derived from an EMBL/GenBank/DDBJ whole genome shotgun (WGS) entry which is preliminary data.</text>
</comment>
<organism evidence="2 3">
    <name type="scientific">Austropuccinia psidii MF-1</name>
    <dbReference type="NCBI Taxonomy" id="1389203"/>
    <lineage>
        <taxon>Eukaryota</taxon>
        <taxon>Fungi</taxon>
        <taxon>Dikarya</taxon>
        <taxon>Basidiomycota</taxon>
        <taxon>Pucciniomycotina</taxon>
        <taxon>Pucciniomycetes</taxon>
        <taxon>Pucciniales</taxon>
        <taxon>Sphaerophragmiaceae</taxon>
        <taxon>Austropuccinia</taxon>
    </lineage>
</organism>
<evidence type="ECO:0000313" key="2">
    <source>
        <dbReference type="EMBL" id="MBW0495015.1"/>
    </source>
</evidence>
<dbReference type="AlphaFoldDB" id="A0A9Q3D3I8"/>
<evidence type="ECO:0000313" key="3">
    <source>
        <dbReference type="Proteomes" id="UP000765509"/>
    </source>
</evidence>
<keyword evidence="3" id="KW-1185">Reference proteome</keyword>
<dbReference type="Proteomes" id="UP000765509">
    <property type="component" value="Unassembled WGS sequence"/>
</dbReference>
<name>A0A9Q3D3I8_9BASI</name>
<protein>
    <submittedName>
        <fullName evidence="2">Uncharacterized protein</fullName>
    </submittedName>
</protein>
<dbReference type="EMBL" id="AVOT02012874">
    <property type="protein sequence ID" value="MBW0495015.1"/>
    <property type="molecule type" value="Genomic_DNA"/>
</dbReference>
<sequence>MPCCHKGGKNPSQLVLTASQASTNTWPIGHIINPRPTDHSWCGMALWPYPLHMVTHDPRPQLWPLGHILLHWPFWPIPNLTNPPTNTSKFGPGGHSAFQGPLTHPL</sequence>
<accession>A0A9Q3D3I8</accession>
<evidence type="ECO:0000256" key="1">
    <source>
        <dbReference type="SAM" id="MobiDB-lite"/>
    </source>
</evidence>